<name>A0AAJ6TWR2_POPEU</name>
<dbReference type="PANTHER" id="PTHR15351">
    <property type="entry name" value="ERLIN (ER LIPID RAFT ASSOCIATED PROTEIN) HOMOLOG"/>
    <property type="match status" value="1"/>
</dbReference>
<dbReference type="GO" id="GO:0015485">
    <property type="term" value="F:cholesterol binding"/>
    <property type="evidence" value="ECO:0007669"/>
    <property type="project" value="TreeGrafter"/>
</dbReference>
<dbReference type="GO" id="GO:0031625">
    <property type="term" value="F:ubiquitin protein ligase binding"/>
    <property type="evidence" value="ECO:0007669"/>
    <property type="project" value="InterPro"/>
</dbReference>
<evidence type="ECO:0000256" key="3">
    <source>
        <dbReference type="ARBA" id="ARBA00023136"/>
    </source>
</evidence>
<evidence type="ECO:0000256" key="1">
    <source>
        <dbReference type="ARBA" id="ARBA00004167"/>
    </source>
</evidence>
<evidence type="ECO:0000313" key="6">
    <source>
        <dbReference type="RefSeq" id="XP_011018580.1"/>
    </source>
</evidence>
<dbReference type="PANTHER" id="PTHR15351:SF3">
    <property type="entry name" value="ERLIN"/>
    <property type="match status" value="1"/>
</dbReference>
<dbReference type="Proteomes" id="UP000694918">
    <property type="component" value="Unplaced"/>
</dbReference>
<evidence type="ECO:0000313" key="5">
    <source>
        <dbReference type="Proteomes" id="UP000694918"/>
    </source>
</evidence>
<comment type="similarity">
    <text evidence="2">Belongs to the band 7/mec-2 family.</text>
</comment>
<dbReference type="InterPro" id="IPR033294">
    <property type="entry name" value="Erlin1/2"/>
</dbReference>
<organism evidence="5 6">
    <name type="scientific">Populus euphratica</name>
    <name type="common">Euphrates poplar</name>
    <dbReference type="NCBI Taxonomy" id="75702"/>
    <lineage>
        <taxon>Eukaryota</taxon>
        <taxon>Viridiplantae</taxon>
        <taxon>Streptophyta</taxon>
        <taxon>Embryophyta</taxon>
        <taxon>Tracheophyta</taxon>
        <taxon>Spermatophyta</taxon>
        <taxon>Magnoliopsida</taxon>
        <taxon>eudicotyledons</taxon>
        <taxon>Gunneridae</taxon>
        <taxon>Pentapetalae</taxon>
        <taxon>rosids</taxon>
        <taxon>fabids</taxon>
        <taxon>Malpighiales</taxon>
        <taxon>Salicaceae</taxon>
        <taxon>Saliceae</taxon>
        <taxon>Populus</taxon>
    </lineage>
</organism>
<proteinExistence type="inferred from homology"/>
<dbReference type="KEGG" id="peu:105121575"/>
<reference evidence="6" key="1">
    <citation type="submission" date="2025-08" db="UniProtKB">
        <authorList>
            <consortium name="RefSeq"/>
        </authorList>
    </citation>
    <scope>IDENTIFICATION</scope>
</reference>
<dbReference type="AlphaFoldDB" id="A0AAJ6TWR2"/>
<dbReference type="GO" id="GO:0005789">
    <property type="term" value="C:endoplasmic reticulum membrane"/>
    <property type="evidence" value="ECO:0007669"/>
    <property type="project" value="TreeGrafter"/>
</dbReference>
<evidence type="ECO:0000256" key="2">
    <source>
        <dbReference type="ARBA" id="ARBA00008164"/>
    </source>
</evidence>
<sequence length="126" mass="14713">MDPQQQRTGVPQHGPPQTGGFSPILTVFLLLRLGNLSVASPELFQRHVYVCVVNQLRKGYVYETLLNYDVQYDNTWIYDKNHHEINQSCSIILFKKFISMFLIRLMKRCKLLFKVLVHVMCLVLKS</sequence>
<keyword evidence="3" id="KW-0472">Membrane</keyword>
<protein>
    <submittedName>
        <fullName evidence="6">Erlin-1-like isoform X1</fullName>
    </submittedName>
</protein>
<accession>A0AAJ6TWR2</accession>
<keyword evidence="5" id="KW-1185">Reference proteome</keyword>
<dbReference type="RefSeq" id="XP_011018580.1">
    <property type="nucleotide sequence ID" value="XM_011020278.1"/>
</dbReference>
<dbReference type="GeneID" id="105121575"/>
<feature type="signal peptide" evidence="4">
    <location>
        <begin position="1"/>
        <end position="39"/>
    </location>
</feature>
<feature type="chain" id="PRO_5042581109" evidence="4">
    <location>
        <begin position="40"/>
        <end position="126"/>
    </location>
</feature>
<gene>
    <name evidence="6" type="primary">LOC105121575</name>
</gene>
<keyword evidence="4" id="KW-0732">Signal</keyword>
<dbReference type="GO" id="GO:0032933">
    <property type="term" value="P:SREBP signaling pathway"/>
    <property type="evidence" value="ECO:0007669"/>
    <property type="project" value="TreeGrafter"/>
</dbReference>
<comment type="subcellular location">
    <subcellularLocation>
        <location evidence="1">Membrane</location>
        <topology evidence="1">Single-pass membrane protein</topology>
    </subcellularLocation>
</comment>
<evidence type="ECO:0000256" key="4">
    <source>
        <dbReference type="SAM" id="SignalP"/>
    </source>
</evidence>